<accession>A0A7S2H445</accession>
<name>A0A7S2H445_9EUKA</name>
<dbReference type="SUPFAM" id="SSF49899">
    <property type="entry name" value="Concanavalin A-like lectins/glucanases"/>
    <property type="match status" value="1"/>
</dbReference>
<sequence length="185" mass="20332">MATGMDSPPTSVPVSPRFEWSKIGTDWEADGTTVVSSGMLAEERYAVGSTLVREGKRTFTYTINKVFYPDAHLFVGVAQITDDPERATTWAFNGPTGNLYIGKQLNEHGQENRKVKLHTEEEGFLVGKQEGSVIECIVDMDAKTLAFAVNGQDPIDCGITLPDCGVRPWIFLYHEGDSVTIEEVA</sequence>
<evidence type="ECO:0000259" key="1">
    <source>
        <dbReference type="Pfam" id="PF00622"/>
    </source>
</evidence>
<reference evidence="2" key="1">
    <citation type="submission" date="2021-01" db="EMBL/GenBank/DDBJ databases">
        <authorList>
            <person name="Corre E."/>
            <person name="Pelletier E."/>
            <person name="Niang G."/>
            <person name="Scheremetjew M."/>
            <person name="Finn R."/>
            <person name="Kale V."/>
            <person name="Holt S."/>
            <person name="Cochrane G."/>
            <person name="Meng A."/>
            <person name="Brown T."/>
            <person name="Cohen L."/>
        </authorList>
    </citation>
    <scope>NUCLEOTIDE SEQUENCE</scope>
    <source>
        <strain evidence="2">UTEX LB 985</strain>
    </source>
</reference>
<dbReference type="AlphaFoldDB" id="A0A7S2H445"/>
<dbReference type="InterPro" id="IPR003877">
    <property type="entry name" value="SPRY_dom"/>
</dbReference>
<dbReference type="InterPro" id="IPR013320">
    <property type="entry name" value="ConA-like_dom_sf"/>
</dbReference>
<dbReference type="InterPro" id="IPR043136">
    <property type="entry name" value="B30.2/SPRY_sf"/>
</dbReference>
<organism evidence="2">
    <name type="scientific">Haptolina brevifila</name>
    <dbReference type="NCBI Taxonomy" id="156173"/>
    <lineage>
        <taxon>Eukaryota</taxon>
        <taxon>Haptista</taxon>
        <taxon>Haptophyta</taxon>
        <taxon>Prymnesiophyceae</taxon>
        <taxon>Prymnesiales</taxon>
        <taxon>Prymnesiaceae</taxon>
        <taxon>Haptolina</taxon>
    </lineage>
</organism>
<proteinExistence type="predicted"/>
<dbReference type="EMBL" id="HBGU01045609">
    <property type="protein sequence ID" value="CAD9479944.1"/>
    <property type="molecule type" value="Transcribed_RNA"/>
</dbReference>
<evidence type="ECO:0000313" key="2">
    <source>
        <dbReference type="EMBL" id="CAD9479944.1"/>
    </source>
</evidence>
<gene>
    <name evidence="2" type="ORF">CBRE1094_LOCUS24823</name>
</gene>
<protein>
    <recommendedName>
        <fullName evidence="1">SPRY domain-containing protein</fullName>
    </recommendedName>
</protein>
<feature type="domain" description="SPRY" evidence="1">
    <location>
        <begin position="89"/>
        <end position="181"/>
    </location>
</feature>
<dbReference type="Gene3D" id="2.60.120.920">
    <property type="match status" value="1"/>
</dbReference>
<dbReference type="Pfam" id="PF00622">
    <property type="entry name" value="SPRY"/>
    <property type="match status" value="1"/>
</dbReference>